<dbReference type="InterPro" id="IPR016181">
    <property type="entry name" value="Acyl_CoA_acyltransferase"/>
</dbReference>
<organism evidence="2 3">
    <name type="scientific">Paenibacillus favisporus</name>
    <dbReference type="NCBI Taxonomy" id="221028"/>
    <lineage>
        <taxon>Bacteria</taxon>
        <taxon>Bacillati</taxon>
        <taxon>Bacillota</taxon>
        <taxon>Bacilli</taxon>
        <taxon>Bacillales</taxon>
        <taxon>Paenibacillaceae</taxon>
        <taxon>Paenibacillus</taxon>
    </lineage>
</organism>
<dbReference type="CDD" id="cd04301">
    <property type="entry name" value="NAT_SF"/>
    <property type="match status" value="1"/>
</dbReference>
<dbReference type="PANTHER" id="PTHR43792">
    <property type="entry name" value="GNAT FAMILY, PUTATIVE (AFU_ORTHOLOGUE AFUA_3G00765)-RELATED-RELATED"/>
    <property type="match status" value="1"/>
</dbReference>
<dbReference type="Pfam" id="PF13302">
    <property type="entry name" value="Acetyltransf_3"/>
    <property type="match status" value="1"/>
</dbReference>
<dbReference type="Gene3D" id="3.40.630.30">
    <property type="match status" value="1"/>
</dbReference>
<comment type="caution">
    <text evidence="2">The sequence shown here is derived from an EMBL/GenBank/DDBJ whole genome shotgun (WGS) entry which is preliminary data.</text>
</comment>
<dbReference type="PANTHER" id="PTHR43792:SF1">
    <property type="entry name" value="N-ACETYLTRANSFERASE DOMAIN-CONTAINING PROTEIN"/>
    <property type="match status" value="1"/>
</dbReference>
<feature type="domain" description="N-acetyltransferase" evidence="1">
    <location>
        <begin position="7"/>
        <end position="163"/>
    </location>
</feature>
<dbReference type="SUPFAM" id="SSF55729">
    <property type="entry name" value="Acyl-CoA N-acyltransferases (Nat)"/>
    <property type="match status" value="1"/>
</dbReference>
<sequence length="170" mass="19712">MMETNRLGFSEWRENDLELALELWGDPLVSRLISANGRFSEQAIRERLQTEIHNNLKFQVQYWPVFELSSGSMIGCCGLRPYHNEARVFELGFHFKPEHWGKGYAHEAASAVLEHARSHLKAEFVVAGHHPDNMASAKLLSKLGFEYTHHEYYEATGLEHPTYQFKYELC</sequence>
<dbReference type="InterPro" id="IPR051531">
    <property type="entry name" value="N-acetyltransferase"/>
</dbReference>
<dbReference type="Proteomes" id="UP001549098">
    <property type="component" value="Unassembled WGS sequence"/>
</dbReference>
<evidence type="ECO:0000259" key="1">
    <source>
        <dbReference type="PROSITE" id="PS51186"/>
    </source>
</evidence>
<accession>A0ABV2F9L7</accession>
<dbReference type="PROSITE" id="PS51186">
    <property type="entry name" value="GNAT"/>
    <property type="match status" value="1"/>
</dbReference>
<protein>
    <submittedName>
        <fullName evidence="2">RimJ/RimL family protein N-acetyltransferase</fullName>
    </submittedName>
</protein>
<dbReference type="InterPro" id="IPR000182">
    <property type="entry name" value="GNAT_dom"/>
</dbReference>
<dbReference type="RefSeq" id="WP_354500861.1">
    <property type="nucleotide sequence ID" value="NZ_JBEPLV010000006.1"/>
</dbReference>
<name>A0ABV2F9L7_9BACL</name>
<reference evidence="2 3" key="1">
    <citation type="submission" date="2024-06" db="EMBL/GenBank/DDBJ databases">
        <title>Genomic Encyclopedia of Type Strains, Phase IV (KMG-IV): sequencing the most valuable type-strain genomes for metagenomic binning, comparative biology and taxonomic classification.</title>
        <authorList>
            <person name="Goeker M."/>
        </authorList>
    </citation>
    <scope>NUCLEOTIDE SEQUENCE [LARGE SCALE GENOMIC DNA]</scope>
    <source>
        <strain evidence="2 3">DSM 17253</strain>
    </source>
</reference>
<proteinExistence type="predicted"/>
<gene>
    <name evidence="2" type="ORF">ABID47_005085</name>
</gene>
<keyword evidence="3" id="KW-1185">Reference proteome</keyword>
<evidence type="ECO:0000313" key="2">
    <source>
        <dbReference type="EMBL" id="MET3548455.1"/>
    </source>
</evidence>
<evidence type="ECO:0000313" key="3">
    <source>
        <dbReference type="Proteomes" id="UP001549098"/>
    </source>
</evidence>
<dbReference type="EMBL" id="JBEPLV010000006">
    <property type="protein sequence ID" value="MET3548455.1"/>
    <property type="molecule type" value="Genomic_DNA"/>
</dbReference>